<protein>
    <submittedName>
        <fullName evidence="2">Uncharacterized protein</fullName>
    </submittedName>
</protein>
<dbReference type="EMBL" id="JACBAD010001967">
    <property type="protein sequence ID" value="KAF7125765.1"/>
    <property type="molecule type" value="Genomic_DNA"/>
</dbReference>
<evidence type="ECO:0000313" key="3">
    <source>
        <dbReference type="Proteomes" id="UP000630445"/>
    </source>
</evidence>
<name>A0A8H6PCR1_9EURO</name>
<feature type="region of interest" description="Disordered" evidence="1">
    <location>
        <begin position="464"/>
        <end position="486"/>
    </location>
</feature>
<gene>
    <name evidence="2" type="ORF">CNMCM5793_002058</name>
</gene>
<proteinExistence type="predicted"/>
<organism evidence="2 3">
    <name type="scientific">Aspergillus hiratsukae</name>
    <dbReference type="NCBI Taxonomy" id="1194566"/>
    <lineage>
        <taxon>Eukaryota</taxon>
        <taxon>Fungi</taxon>
        <taxon>Dikarya</taxon>
        <taxon>Ascomycota</taxon>
        <taxon>Pezizomycotina</taxon>
        <taxon>Eurotiomycetes</taxon>
        <taxon>Eurotiomycetidae</taxon>
        <taxon>Eurotiales</taxon>
        <taxon>Aspergillaceae</taxon>
        <taxon>Aspergillus</taxon>
        <taxon>Aspergillus subgen. Fumigati</taxon>
    </lineage>
</organism>
<reference evidence="2" key="1">
    <citation type="submission" date="2020-06" db="EMBL/GenBank/DDBJ databases">
        <title>Draft genome sequences of strains closely related to Aspergillus parafelis and Aspergillus hiratsukae.</title>
        <authorList>
            <person name="Dos Santos R.A.C."/>
            <person name="Rivero-Menendez O."/>
            <person name="Steenwyk J.L."/>
            <person name="Mead M.E."/>
            <person name="Goldman G.H."/>
            <person name="Alastruey-Izquierdo A."/>
            <person name="Rokas A."/>
        </authorList>
    </citation>
    <scope>NUCLEOTIDE SEQUENCE</scope>
    <source>
        <strain evidence="2">CNM-CM5793</strain>
    </source>
</reference>
<dbReference type="OrthoDB" id="3491794at2759"/>
<dbReference type="Proteomes" id="UP000630445">
    <property type="component" value="Unassembled WGS sequence"/>
</dbReference>
<evidence type="ECO:0000313" key="2">
    <source>
        <dbReference type="EMBL" id="KAF7125765.1"/>
    </source>
</evidence>
<accession>A0A8H6PCR1</accession>
<evidence type="ECO:0000256" key="1">
    <source>
        <dbReference type="SAM" id="MobiDB-lite"/>
    </source>
</evidence>
<keyword evidence="3" id="KW-1185">Reference proteome</keyword>
<comment type="caution">
    <text evidence="2">The sequence shown here is derived from an EMBL/GenBank/DDBJ whole genome shotgun (WGS) entry which is preliminary data.</text>
</comment>
<dbReference type="AlphaFoldDB" id="A0A8H6PCR1"/>
<sequence length="486" mass="54634">MDPEILFLWALRWFTPADVLKSSELFAQFQDFLKRGSQKENEQLFTLRPLHIPISNQLPLKRRLPSDEDTPSNAILPSISQAHQIHKIAHRLQPSPQLLLYTPPASKKHSPTPLSVTPESSYSVHRCAFDYFVKLGVKNGQLQRLVKAAVGFIEKVEFNNRGYNVWSAKAPVFDSKEQDTLPRVCRLFRGRQKIFEDRKNHAYADRLSLVFIHHEVNERVRTVDSASAKNQKRTTVACKDIARELGKSTKALKRDRDQGRCYLQLLLEAGPGDLLALGSGQSTLYVFGRPPATWLFCPKFILIIGSWERSLQLEDISRLIEFRRKNYGEIERKVRELDRDASLAMAYGLIGYGWKPSELLSCQSCVVQKLRQFVNLHELSQHDSQAAEIGKGASSDHATASISEQREGSLKLASVSVEPGQNIDAGCTNHSASCDSSGDARQDNWFERSAAIDNGIVMECDTFPTESHTVDPEPTPSSSFECPRAG</sequence>